<dbReference type="InterPro" id="IPR058455">
    <property type="entry name" value="DUF8142"/>
</dbReference>
<comment type="caution">
    <text evidence="3">The sequence shown here is derived from an EMBL/GenBank/DDBJ whole genome shotgun (WGS) entry which is preliminary data.</text>
</comment>
<protein>
    <recommendedName>
        <fullName evidence="2">DUF8142 domain-containing protein</fullName>
    </recommendedName>
</protein>
<proteinExistence type="predicted"/>
<name>A0A8J8TSG6_9EURY</name>
<keyword evidence="1" id="KW-0812">Transmembrane</keyword>
<keyword evidence="4" id="KW-1185">Reference proteome</keyword>
<feature type="transmembrane region" description="Helical" evidence="1">
    <location>
        <begin position="20"/>
        <end position="40"/>
    </location>
</feature>
<dbReference type="EMBL" id="PHNJ01000004">
    <property type="protein sequence ID" value="TYL38769.1"/>
    <property type="molecule type" value="Genomic_DNA"/>
</dbReference>
<evidence type="ECO:0000313" key="3">
    <source>
        <dbReference type="EMBL" id="TYL38769.1"/>
    </source>
</evidence>
<dbReference type="RefSeq" id="WP_148857772.1">
    <property type="nucleotide sequence ID" value="NZ_PHNJ01000004.1"/>
</dbReference>
<keyword evidence="1" id="KW-0472">Membrane</keyword>
<feature type="transmembrane region" description="Helical" evidence="1">
    <location>
        <begin position="46"/>
        <end position="65"/>
    </location>
</feature>
<sequence>MDSETALPTSEGSRNRRRAALYVAPFLAVGLFNLVILLRWGLDPLWAFAIVPPILFITAVAWIAFRHGFDRQPHDPGGQP</sequence>
<gene>
    <name evidence="3" type="ORF">CV102_09650</name>
</gene>
<dbReference type="AlphaFoldDB" id="A0A8J8TSG6"/>
<dbReference type="Pfam" id="PF26465">
    <property type="entry name" value="DUF8142"/>
    <property type="match status" value="1"/>
</dbReference>
<dbReference type="Proteomes" id="UP000766904">
    <property type="component" value="Unassembled WGS sequence"/>
</dbReference>
<accession>A0A8J8TSG6</accession>
<feature type="domain" description="DUF8142" evidence="2">
    <location>
        <begin position="5"/>
        <end position="70"/>
    </location>
</feature>
<organism evidence="3 4">
    <name type="scientific">Natronococcus pandeyae</name>
    <dbReference type="NCBI Taxonomy" id="2055836"/>
    <lineage>
        <taxon>Archaea</taxon>
        <taxon>Methanobacteriati</taxon>
        <taxon>Methanobacteriota</taxon>
        <taxon>Stenosarchaea group</taxon>
        <taxon>Halobacteria</taxon>
        <taxon>Halobacteriales</taxon>
        <taxon>Natrialbaceae</taxon>
        <taxon>Natronococcus</taxon>
    </lineage>
</organism>
<keyword evidence="1" id="KW-1133">Transmembrane helix</keyword>
<evidence type="ECO:0000313" key="4">
    <source>
        <dbReference type="Proteomes" id="UP000766904"/>
    </source>
</evidence>
<reference evidence="3" key="1">
    <citation type="submission" date="2017-11" db="EMBL/GenBank/DDBJ databases">
        <authorList>
            <person name="Kajale S.C."/>
            <person name="Sharma A."/>
        </authorList>
    </citation>
    <scope>NUCLEOTIDE SEQUENCE</scope>
    <source>
        <strain evidence="3">LS1_42</strain>
    </source>
</reference>
<dbReference type="OrthoDB" id="178052at2157"/>
<evidence type="ECO:0000259" key="2">
    <source>
        <dbReference type="Pfam" id="PF26465"/>
    </source>
</evidence>
<evidence type="ECO:0000256" key="1">
    <source>
        <dbReference type="SAM" id="Phobius"/>
    </source>
</evidence>